<keyword evidence="7" id="KW-0997">Cell inner membrane</keyword>
<feature type="transmembrane region" description="Helical" evidence="7">
    <location>
        <begin position="143"/>
        <end position="163"/>
    </location>
</feature>
<accession>A0ABP7RRJ1</accession>
<evidence type="ECO:0000313" key="10">
    <source>
        <dbReference type="Proteomes" id="UP001501627"/>
    </source>
</evidence>
<dbReference type="RefSeq" id="WP_103045337.1">
    <property type="nucleotide sequence ID" value="NZ_BAABBP010000027.1"/>
</dbReference>
<name>A0ABP7RRJ1_9BURK</name>
<comment type="caution">
    <text evidence="9">The sequence shown here is derived from an EMBL/GenBank/DDBJ whole genome shotgun (WGS) entry which is preliminary data.</text>
</comment>
<evidence type="ECO:0000256" key="7">
    <source>
        <dbReference type="RuleBase" id="RU369079"/>
    </source>
</evidence>
<keyword evidence="4 7" id="KW-0812">Transmembrane</keyword>
<keyword evidence="6 7" id="KW-0472">Membrane</keyword>
<dbReference type="Pfam" id="PF04290">
    <property type="entry name" value="DctQ"/>
    <property type="match status" value="1"/>
</dbReference>
<dbReference type="Proteomes" id="UP001501627">
    <property type="component" value="Unassembled WGS sequence"/>
</dbReference>
<comment type="caution">
    <text evidence="7">Lacks conserved residue(s) required for the propagation of feature annotation.</text>
</comment>
<evidence type="ECO:0000313" key="9">
    <source>
        <dbReference type="EMBL" id="GAA4001237.1"/>
    </source>
</evidence>
<evidence type="ECO:0000259" key="8">
    <source>
        <dbReference type="Pfam" id="PF04290"/>
    </source>
</evidence>
<evidence type="ECO:0000256" key="6">
    <source>
        <dbReference type="ARBA" id="ARBA00023136"/>
    </source>
</evidence>
<keyword evidence="3" id="KW-1003">Cell membrane</keyword>
<evidence type="ECO:0000256" key="4">
    <source>
        <dbReference type="ARBA" id="ARBA00022692"/>
    </source>
</evidence>
<comment type="function">
    <text evidence="7">Part of the tripartite ATP-independent periplasmic (TRAP) transport system.</text>
</comment>
<dbReference type="EMBL" id="BAABBP010000027">
    <property type="protein sequence ID" value="GAA4001237.1"/>
    <property type="molecule type" value="Genomic_DNA"/>
</dbReference>
<evidence type="ECO:0000256" key="3">
    <source>
        <dbReference type="ARBA" id="ARBA00022475"/>
    </source>
</evidence>
<feature type="transmembrane region" description="Helical" evidence="7">
    <location>
        <begin position="20"/>
        <end position="45"/>
    </location>
</feature>
<keyword evidence="10" id="KW-1185">Reference proteome</keyword>
<reference evidence="10" key="1">
    <citation type="journal article" date="2019" name="Int. J. Syst. Evol. Microbiol.">
        <title>The Global Catalogue of Microorganisms (GCM) 10K type strain sequencing project: providing services to taxonomists for standard genome sequencing and annotation.</title>
        <authorList>
            <consortium name="The Broad Institute Genomics Platform"/>
            <consortium name="The Broad Institute Genome Sequencing Center for Infectious Disease"/>
            <person name="Wu L."/>
            <person name="Ma J."/>
        </authorList>
    </citation>
    <scope>NUCLEOTIDE SEQUENCE [LARGE SCALE GENOMIC DNA]</scope>
    <source>
        <strain evidence="10">JCM 17561</strain>
    </source>
</reference>
<evidence type="ECO:0000256" key="5">
    <source>
        <dbReference type="ARBA" id="ARBA00022989"/>
    </source>
</evidence>
<comment type="subunit">
    <text evidence="7">The complex comprises the extracytoplasmic solute receptor protein and the two transmembrane proteins.</text>
</comment>
<organism evidence="9 10">
    <name type="scientific">Comamonas faecalis</name>
    <dbReference type="NCBI Taxonomy" id="1387849"/>
    <lineage>
        <taxon>Bacteria</taxon>
        <taxon>Pseudomonadati</taxon>
        <taxon>Pseudomonadota</taxon>
        <taxon>Betaproteobacteria</taxon>
        <taxon>Burkholderiales</taxon>
        <taxon>Comamonadaceae</taxon>
        <taxon>Comamonas</taxon>
    </lineage>
</organism>
<proteinExistence type="inferred from homology"/>
<keyword evidence="5 7" id="KW-1133">Transmembrane helix</keyword>
<evidence type="ECO:0000256" key="1">
    <source>
        <dbReference type="ARBA" id="ARBA00004651"/>
    </source>
</evidence>
<protein>
    <recommendedName>
        <fullName evidence="7">TRAP transporter small permease protein</fullName>
    </recommendedName>
</protein>
<sequence length="184" mass="20025">MRDPMGIPKDLVEHNQTEYYLIGISKVLAVAGGLMFLALIAMSLVSIVGRKLGFGSVNGDIELMQAGTAVAATAFLPYCTMLGEHIKVDFFTTGLRESIRRPLDGVTELLLAAASAVLLWRTTLSVFDSMETQETTPLVDLPIWIPTALLLPSLLLMAICAFYRGWSMLHRPTTPSIPTAGETR</sequence>
<gene>
    <name evidence="9" type="ORF">GCM10022279_26480</name>
</gene>
<feature type="transmembrane region" description="Helical" evidence="7">
    <location>
        <begin position="105"/>
        <end position="123"/>
    </location>
</feature>
<feature type="domain" description="Tripartite ATP-independent periplasmic transporters DctQ component" evidence="8">
    <location>
        <begin position="40"/>
        <end position="167"/>
    </location>
</feature>
<dbReference type="InterPro" id="IPR055348">
    <property type="entry name" value="DctQ"/>
</dbReference>
<comment type="subcellular location">
    <subcellularLocation>
        <location evidence="7">Cell inner membrane</location>
        <topology evidence="7">Multi-pass membrane protein</topology>
    </subcellularLocation>
    <subcellularLocation>
        <location evidence="1">Cell membrane</location>
        <topology evidence="1">Multi-pass membrane protein</topology>
    </subcellularLocation>
</comment>
<comment type="similarity">
    <text evidence="7">Belongs to the TRAP transporter small permease family.</text>
</comment>
<evidence type="ECO:0000256" key="2">
    <source>
        <dbReference type="ARBA" id="ARBA00022448"/>
    </source>
</evidence>
<keyword evidence="2 7" id="KW-0813">Transport</keyword>